<keyword evidence="2" id="KW-1003">Cell membrane</keyword>
<dbReference type="Pfam" id="PF02690">
    <property type="entry name" value="Na_Pi_cotrans"/>
    <property type="match status" value="2"/>
</dbReference>
<proteinExistence type="predicted"/>
<keyword evidence="4 6" id="KW-1133">Transmembrane helix</keyword>
<evidence type="ECO:0000256" key="5">
    <source>
        <dbReference type="ARBA" id="ARBA00023136"/>
    </source>
</evidence>
<evidence type="ECO:0000256" key="4">
    <source>
        <dbReference type="ARBA" id="ARBA00022989"/>
    </source>
</evidence>
<evidence type="ECO:0000313" key="8">
    <source>
        <dbReference type="Proteomes" id="UP000199387"/>
    </source>
</evidence>
<feature type="transmembrane region" description="Helical" evidence="6">
    <location>
        <begin position="171"/>
        <end position="199"/>
    </location>
</feature>
<feature type="transmembrane region" description="Helical" evidence="6">
    <location>
        <begin position="6"/>
        <end position="26"/>
    </location>
</feature>
<dbReference type="PANTHER" id="PTHR10010:SF46">
    <property type="entry name" value="SODIUM-DEPENDENT PHOSPHATE TRANSPORT PROTEIN 2B"/>
    <property type="match status" value="1"/>
</dbReference>
<dbReference type="InterPro" id="IPR003841">
    <property type="entry name" value="Na/Pi_transpt"/>
</dbReference>
<protein>
    <submittedName>
        <fullName evidence="7">Phosphate:Na+ symporter</fullName>
    </submittedName>
</protein>
<dbReference type="NCBIfam" id="NF037997">
    <property type="entry name" value="Na_Pi_symport"/>
    <property type="match status" value="1"/>
</dbReference>
<feature type="transmembrane region" description="Helical" evidence="6">
    <location>
        <begin position="100"/>
        <end position="122"/>
    </location>
</feature>
<comment type="subcellular location">
    <subcellularLocation>
        <location evidence="1">Cell membrane</location>
        <topology evidence="1">Multi-pass membrane protein</topology>
    </subcellularLocation>
</comment>
<dbReference type="GO" id="GO:0005886">
    <property type="term" value="C:plasma membrane"/>
    <property type="evidence" value="ECO:0007669"/>
    <property type="project" value="UniProtKB-SubCell"/>
</dbReference>
<evidence type="ECO:0000313" key="7">
    <source>
        <dbReference type="EMBL" id="SDC74159.1"/>
    </source>
</evidence>
<name>A0A1G6P284_9BACL</name>
<keyword evidence="3 6" id="KW-0812">Transmembrane</keyword>
<evidence type="ECO:0000256" key="2">
    <source>
        <dbReference type="ARBA" id="ARBA00022475"/>
    </source>
</evidence>
<feature type="transmembrane region" description="Helical" evidence="6">
    <location>
        <begin position="243"/>
        <end position="268"/>
    </location>
</feature>
<feature type="transmembrane region" description="Helical" evidence="6">
    <location>
        <begin position="211"/>
        <end position="231"/>
    </location>
</feature>
<dbReference type="Proteomes" id="UP000199387">
    <property type="component" value="Unassembled WGS sequence"/>
</dbReference>
<keyword evidence="5 6" id="KW-0472">Membrane</keyword>
<dbReference type="InterPro" id="IPR004633">
    <property type="entry name" value="NaPi_cotrn-rel/YqeW-like"/>
</dbReference>
<sequence>MKEIVIPFSTGLAIFLFGMQLIRIGLEEIAAHRMRIFLLRFTKTPWRGFWTGMVATFFLQSSSAVTVLTIGFVHAGLIPFTQTVGVILGTNIGTTLTTEILALKVEDFAVPMLLAGGLLYTIPKKKGAALGLVIGGFGCIFIGMDAMQWIAEPLKDRGWIAALLDSGYNPLWSGILSGILLTALIQSSSAAIAITMGFFATGMIPLQFSIAVVLGSNVGTCITGFLASIGAGRTAKQVALAHLLLNLGGLILFVPWVGSIAAIAPWLSPHPAAQIAHIQTLYNVICSLFVLPFARNFAQAVSRLLPEGSPSWSGGRQTHPLLRWHQ</sequence>
<feature type="transmembrane region" description="Helical" evidence="6">
    <location>
        <begin position="129"/>
        <end position="151"/>
    </location>
</feature>
<evidence type="ECO:0000256" key="1">
    <source>
        <dbReference type="ARBA" id="ARBA00004651"/>
    </source>
</evidence>
<reference evidence="7 8" key="1">
    <citation type="submission" date="2016-10" db="EMBL/GenBank/DDBJ databases">
        <authorList>
            <person name="de Groot N.N."/>
        </authorList>
    </citation>
    <scope>NUCLEOTIDE SEQUENCE [LARGE SCALE GENOMIC DNA]</scope>
    <source>
        <strain evidence="7 8">DSM 45514</strain>
    </source>
</reference>
<dbReference type="STRING" id="1236220.SAMN04488112_11533"/>
<dbReference type="EMBL" id="FMZA01000015">
    <property type="protein sequence ID" value="SDC74159.1"/>
    <property type="molecule type" value="Genomic_DNA"/>
</dbReference>
<feature type="transmembrane region" description="Helical" evidence="6">
    <location>
        <begin position="280"/>
        <end position="298"/>
    </location>
</feature>
<dbReference type="OrthoDB" id="9763003at2"/>
<evidence type="ECO:0000256" key="6">
    <source>
        <dbReference type="SAM" id="Phobius"/>
    </source>
</evidence>
<organism evidence="7 8">
    <name type="scientific">Melghirimyces thermohalophilus</name>
    <dbReference type="NCBI Taxonomy" id="1236220"/>
    <lineage>
        <taxon>Bacteria</taxon>
        <taxon>Bacillati</taxon>
        <taxon>Bacillota</taxon>
        <taxon>Bacilli</taxon>
        <taxon>Bacillales</taxon>
        <taxon>Thermoactinomycetaceae</taxon>
        <taxon>Melghirimyces</taxon>
    </lineage>
</organism>
<dbReference type="AlphaFoldDB" id="A0A1G6P284"/>
<gene>
    <name evidence="7" type="ORF">SAMN04488112_11533</name>
</gene>
<accession>A0A1G6P284</accession>
<dbReference type="RefSeq" id="WP_091571180.1">
    <property type="nucleotide sequence ID" value="NZ_FMZA01000015.1"/>
</dbReference>
<evidence type="ECO:0000256" key="3">
    <source>
        <dbReference type="ARBA" id="ARBA00022692"/>
    </source>
</evidence>
<feature type="transmembrane region" description="Helical" evidence="6">
    <location>
        <begin position="47"/>
        <end position="80"/>
    </location>
</feature>
<keyword evidence="8" id="KW-1185">Reference proteome</keyword>
<dbReference type="GO" id="GO:0005436">
    <property type="term" value="F:sodium:phosphate symporter activity"/>
    <property type="evidence" value="ECO:0007669"/>
    <property type="project" value="InterPro"/>
</dbReference>
<dbReference type="GO" id="GO:0044341">
    <property type="term" value="P:sodium-dependent phosphate transport"/>
    <property type="evidence" value="ECO:0007669"/>
    <property type="project" value="InterPro"/>
</dbReference>
<dbReference type="NCBIfam" id="TIGR00704">
    <property type="entry name" value="NaPi_cotrn_rel"/>
    <property type="match status" value="1"/>
</dbReference>
<dbReference type="PANTHER" id="PTHR10010">
    <property type="entry name" value="SOLUTE CARRIER FAMILY 34 SODIUM PHOSPHATE , MEMBER 2-RELATED"/>
    <property type="match status" value="1"/>
</dbReference>